<dbReference type="SMART" id="SM00530">
    <property type="entry name" value="HTH_XRE"/>
    <property type="match status" value="1"/>
</dbReference>
<organism evidence="3 4">
    <name type="scientific">Clostridium botulinum</name>
    <dbReference type="NCBI Taxonomy" id="1491"/>
    <lineage>
        <taxon>Bacteria</taxon>
        <taxon>Bacillati</taxon>
        <taxon>Bacillota</taxon>
        <taxon>Clostridia</taxon>
        <taxon>Eubacteriales</taxon>
        <taxon>Clostridiaceae</taxon>
        <taxon>Clostridium</taxon>
    </lineage>
</organism>
<dbReference type="Pfam" id="PF01381">
    <property type="entry name" value="HTH_3"/>
    <property type="match status" value="1"/>
</dbReference>
<proteinExistence type="predicted"/>
<protein>
    <submittedName>
        <fullName evidence="3">Helix-turn-helix transcriptional regulator</fullName>
    </submittedName>
</protein>
<dbReference type="PANTHER" id="PTHR46558:SF13">
    <property type="entry name" value="HTH-TYPE TRANSCRIPTIONAL REGULATOR IMMR"/>
    <property type="match status" value="1"/>
</dbReference>
<feature type="domain" description="HTH cro/C1-type" evidence="2">
    <location>
        <begin position="7"/>
        <end position="73"/>
    </location>
</feature>
<dbReference type="CDD" id="cd00093">
    <property type="entry name" value="HTH_XRE"/>
    <property type="match status" value="1"/>
</dbReference>
<comment type="caution">
    <text evidence="3">The sequence shown here is derived from an EMBL/GenBank/DDBJ whole genome shotgun (WGS) entry which is preliminary data.</text>
</comment>
<dbReference type="EMBL" id="SWVK01000006">
    <property type="protein sequence ID" value="NFN34699.1"/>
    <property type="molecule type" value="Genomic_DNA"/>
</dbReference>
<dbReference type="PANTHER" id="PTHR46558">
    <property type="entry name" value="TRACRIPTIONAL REGULATORY PROTEIN-RELATED-RELATED"/>
    <property type="match status" value="1"/>
</dbReference>
<evidence type="ECO:0000256" key="1">
    <source>
        <dbReference type="ARBA" id="ARBA00023125"/>
    </source>
</evidence>
<name>A0A846JPH0_CLOBO</name>
<dbReference type="InterPro" id="IPR010982">
    <property type="entry name" value="Lambda_DNA-bd_dom_sf"/>
</dbReference>
<dbReference type="InterPro" id="IPR001387">
    <property type="entry name" value="Cro/C1-type_HTH"/>
</dbReference>
<accession>A0A846JPH0</accession>
<gene>
    <name evidence="3" type="ORF">FDB51_06020</name>
</gene>
<evidence type="ECO:0000313" key="4">
    <source>
        <dbReference type="Proteomes" id="UP000473681"/>
    </source>
</evidence>
<dbReference type="SUPFAM" id="SSF47413">
    <property type="entry name" value="lambda repressor-like DNA-binding domains"/>
    <property type="match status" value="1"/>
</dbReference>
<dbReference type="AlphaFoldDB" id="A0A846JPH0"/>
<sequence>MGFKERLKNLRESKGLTQKQFATEINNYHLPNNIGDNTNIYVQTVSYWENGREPNYQMLIKLASFFNVSTDYLIGKSNISDINEFDYTSSINEFNTETINKYLLDLDANEKSKFFKDISRYIYNLRLNTSLVENRSLDTNDLSYIHYLSEVTTIIDEYTEDIFKLFIDCNNGVPLLKQSLTIKDINQLSTNHTNTCVKFTNILNNIQKLCLKISSESDDIELLE</sequence>
<dbReference type="Proteomes" id="UP000473681">
    <property type="component" value="Unassembled WGS sequence"/>
</dbReference>
<dbReference type="GO" id="GO:0003677">
    <property type="term" value="F:DNA binding"/>
    <property type="evidence" value="ECO:0007669"/>
    <property type="project" value="UniProtKB-KW"/>
</dbReference>
<reference evidence="3 4" key="1">
    <citation type="submission" date="2019-04" db="EMBL/GenBank/DDBJ databases">
        <title>Genome sequencing of Clostridium botulinum Groups I-IV and Clostridium butyricum.</title>
        <authorList>
            <person name="Brunt J."/>
            <person name="Van Vliet A.H.M."/>
            <person name="Stringer S.C."/>
            <person name="Carter A.T."/>
            <person name="Peck M.W."/>
        </authorList>
    </citation>
    <scope>NUCLEOTIDE SEQUENCE [LARGE SCALE GENOMIC DNA]</scope>
    <source>
        <strain evidence="3 4">CB-K-33E</strain>
    </source>
</reference>
<evidence type="ECO:0000313" key="3">
    <source>
        <dbReference type="EMBL" id="NFN34699.1"/>
    </source>
</evidence>
<dbReference type="PROSITE" id="PS50943">
    <property type="entry name" value="HTH_CROC1"/>
    <property type="match status" value="1"/>
</dbReference>
<dbReference type="RefSeq" id="WP_205456277.1">
    <property type="nucleotide sequence ID" value="NZ_QPZX01000065.1"/>
</dbReference>
<dbReference type="Gene3D" id="1.10.260.40">
    <property type="entry name" value="lambda repressor-like DNA-binding domains"/>
    <property type="match status" value="1"/>
</dbReference>
<keyword evidence="1" id="KW-0238">DNA-binding</keyword>
<evidence type="ECO:0000259" key="2">
    <source>
        <dbReference type="PROSITE" id="PS50943"/>
    </source>
</evidence>